<keyword evidence="2" id="KW-1133">Transmembrane helix</keyword>
<comment type="caution">
    <text evidence="3">The sequence shown here is derived from an EMBL/GenBank/DDBJ whole genome shotgun (WGS) entry which is preliminary data.</text>
</comment>
<keyword evidence="2" id="KW-0472">Membrane</keyword>
<gene>
    <name evidence="3" type="ORF">NEMBOFW57_007051</name>
</gene>
<sequence length="180" mass="19828">MELNSKPEKQSTVRILRADTDPNPNTNTNNPALTNSNSNNPTLNNLTNPAPSSQLQSQDPGPNPLAIALPILFGLLTALAMASYALLKRHKPDVLRRLTLAGPRFWWWRRGGPPAAAAGLSGYGERKWGQGREGQQKVRLRGRDVEIKVVKTDLEGLRANAGRMEMEMGMGMGEMERGRF</sequence>
<name>A0AAD4HUX8_9PEZI</name>
<feature type="compositionally biased region" description="Basic and acidic residues" evidence="1">
    <location>
        <begin position="1"/>
        <end position="20"/>
    </location>
</feature>
<reference evidence="3" key="1">
    <citation type="submission" date="2023-02" db="EMBL/GenBank/DDBJ databases">
        <authorList>
            <person name="Palmer J.M."/>
        </authorList>
    </citation>
    <scope>NUCLEOTIDE SEQUENCE</scope>
    <source>
        <strain evidence="3">FW57</strain>
    </source>
</reference>
<proteinExistence type="predicted"/>
<feature type="transmembrane region" description="Helical" evidence="2">
    <location>
        <begin position="65"/>
        <end position="87"/>
    </location>
</feature>
<accession>A0AAD4HUX8</accession>
<dbReference type="Proteomes" id="UP001197093">
    <property type="component" value="Unassembled WGS sequence"/>
</dbReference>
<feature type="region of interest" description="Disordered" evidence="1">
    <location>
        <begin position="1"/>
        <end position="61"/>
    </location>
</feature>
<protein>
    <submittedName>
        <fullName evidence="3">Uncharacterized protein</fullName>
    </submittedName>
</protein>
<keyword evidence="4" id="KW-1185">Reference proteome</keyword>
<dbReference type="EMBL" id="JAHCVI010000003">
    <property type="protein sequence ID" value="KAG7287539.1"/>
    <property type="molecule type" value="Genomic_DNA"/>
</dbReference>
<evidence type="ECO:0000313" key="4">
    <source>
        <dbReference type="Proteomes" id="UP001197093"/>
    </source>
</evidence>
<dbReference type="AlphaFoldDB" id="A0AAD4HUX8"/>
<organism evidence="3 4">
    <name type="scientific">Staphylotrichum longicolle</name>
    <dbReference type="NCBI Taxonomy" id="669026"/>
    <lineage>
        <taxon>Eukaryota</taxon>
        <taxon>Fungi</taxon>
        <taxon>Dikarya</taxon>
        <taxon>Ascomycota</taxon>
        <taxon>Pezizomycotina</taxon>
        <taxon>Sordariomycetes</taxon>
        <taxon>Sordariomycetidae</taxon>
        <taxon>Sordariales</taxon>
        <taxon>Chaetomiaceae</taxon>
        <taxon>Staphylotrichum</taxon>
    </lineage>
</organism>
<evidence type="ECO:0000256" key="2">
    <source>
        <dbReference type="SAM" id="Phobius"/>
    </source>
</evidence>
<evidence type="ECO:0000256" key="1">
    <source>
        <dbReference type="SAM" id="MobiDB-lite"/>
    </source>
</evidence>
<evidence type="ECO:0000313" key="3">
    <source>
        <dbReference type="EMBL" id="KAG7287539.1"/>
    </source>
</evidence>
<keyword evidence="2" id="KW-0812">Transmembrane</keyword>
<feature type="compositionally biased region" description="Low complexity" evidence="1">
    <location>
        <begin position="21"/>
        <end position="52"/>
    </location>
</feature>